<dbReference type="InterPro" id="IPR050793">
    <property type="entry name" value="CMP-NeuNAc_synthase"/>
</dbReference>
<feature type="binding site" evidence="7">
    <location>
        <position position="15"/>
    </location>
    <ligand>
        <name>Mg(2+)</name>
        <dbReference type="ChEBI" id="CHEBI:18420"/>
    </ligand>
</feature>
<evidence type="ECO:0000256" key="3">
    <source>
        <dbReference type="ARBA" id="ARBA00011881"/>
    </source>
</evidence>
<comment type="cofactor">
    <cofactor evidence="1 7">
        <name>Mg(2+)</name>
        <dbReference type="ChEBI" id="CHEBI:18420"/>
    </cofactor>
</comment>
<dbReference type="InterPro" id="IPR010023">
    <property type="entry name" value="KdsC_fam"/>
</dbReference>
<dbReference type="PANTHER" id="PTHR21485:SF3">
    <property type="entry name" value="N-ACYLNEURAMINATE CYTIDYLYLTRANSFERASE"/>
    <property type="match status" value="1"/>
</dbReference>
<organism evidence="8 9">
    <name type="scientific">Candidatus Sphingobacterium stercoripullorum</name>
    <dbReference type="NCBI Taxonomy" id="2838759"/>
    <lineage>
        <taxon>Bacteria</taxon>
        <taxon>Pseudomonadati</taxon>
        <taxon>Bacteroidota</taxon>
        <taxon>Sphingobacteriia</taxon>
        <taxon>Sphingobacteriales</taxon>
        <taxon>Sphingobacteriaceae</taxon>
        <taxon>Sphingobacterium</taxon>
    </lineage>
</organism>
<dbReference type="NCBIfam" id="TIGR01670">
    <property type="entry name" value="KdsC-phosphatas"/>
    <property type="match status" value="1"/>
</dbReference>
<evidence type="ECO:0000256" key="2">
    <source>
        <dbReference type="ARBA" id="ARBA00005893"/>
    </source>
</evidence>
<dbReference type="SFLD" id="SFLDG01136">
    <property type="entry name" value="C1.6:_Phosphoserine_Phosphatas"/>
    <property type="match status" value="1"/>
</dbReference>
<reference evidence="8" key="1">
    <citation type="journal article" date="2021" name="PeerJ">
        <title>Extensive microbial diversity within the chicken gut microbiome revealed by metagenomics and culture.</title>
        <authorList>
            <person name="Gilroy R."/>
            <person name="Ravi A."/>
            <person name="Getino M."/>
            <person name="Pursley I."/>
            <person name="Horton D.L."/>
            <person name="Alikhan N.F."/>
            <person name="Baker D."/>
            <person name="Gharbi K."/>
            <person name="Hall N."/>
            <person name="Watson M."/>
            <person name="Adriaenssens E.M."/>
            <person name="Foster-Nyarko E."/>
            <person name="Jarju S."/>
            <person name="Secka A."/>
            <person name="Antonio M."/>
            <person name="Oren A."/>
            <person name="Chaudhuri R.R."/>
            <person name="La Ragione R."/>
            <person name="Hildebrand F."/>
            <person name="Pallen M.J."/>
        </authorList>
    </citation>
    <scope>NUCLEOTIDE SEQUENCE</scope>
    <source>
        <strain evidence="8">1719</strain>
    </source>
</reference>
<evidence type="ECO:0000256" key="6">
    <source>
        <dbReference type="ARBA" id="ARBA00022842"/>
    </source>
</evidence>
<dbReference type="PIRSF" id="PIRSF006118">
    <property type="entry name" value="KDO8-P_Ptase"/>
    <property type="match status" value="1"/>
</dbReference>
<dbReference type="GO" id="GO:0016788">
    <property type="term" value="F:hydrolase activity, acting on ester bonds"/>
    <property type="evidence" value="ECO:0007669"/>
    <property type="project" value="InterPro"/>
</dbReference>
<proteinExistence type="inferred from homology"/>
<dbReference type="GO" id="GO:0046872">
    <property type="term" value="F:metal ion binding"/>
    <property type="evidence" value="ECO:0007669"/>
    <property type="project" value="UniProtKB-KW"/>
</dbReference>
<gene>
    <name evidence="8" type="ORF">H9853_05925</name>
</gene>
<dbReference type="Gene3D" id="3.40.50.1000">
    <property type="entry name" value="HAD superfamily/HAD-like"/>
    <property type="match status" value="1"/>
</dbReference>
<dbReference type="InterPro" id="IPR036412">
    <property type="entry name" value="HAD-like_sf"/>
</dbReference>
<name>A0A9D1W8F1_9SPHI</name>
<dbReference type="FunFam" id="3.40.50.1000:FF:000029">
    <property type="entry name" value="3-deoxy-D-manno-octulosonate 8-phosphate phosphatase KdsC"/>
    <property type="match status" value="1"/>
</dbReference>
<accession>A0A9D1W8F1</accession>
<evidence type="ECO:0000313" key="8">
    <source>
        <dbReference type="EMBL" id="HIX54545.1"/>
    </source>
</evidence>
<comment type="caution">
    <text evidence="8">The sequence shown here is derived from an EMBL/GenBank/DDBJ whole genome shotgun (WGS) entry which is preliminary data.</text>
</comment>
<keyword evidence="4 7" id="KW-0479">Metal-binding</keyword>
<dbReference type="SFLD" id="SFLDS00003">
    <property type="entry name" value="Haloacid_Dehalogenase"/>
    <property type="match status" value="1"/>
</dbReference>
<dbReference type="GO" id="GO:0008781">
    <property type="term" value="F:N-acylneuraminate cytidylyltransferase activity"/>
    <property type="evidence" value="ECO:0007669"/>
    <property type="project" value="TreeGrafter"/>
</dbReference>
<dbReference type="Proteomes" id="UP000824156">
    <property type="component" value="Unassembled WGS sequence"/>
</dbReference>
<comment type="subunit">
    <text evidence="3">Homotetramer.</text>
</comment>
<evidence type="ECO:0000313" key="9">
    <source>
        <dbReference type="Proteomes" id="UP000824156"/>
    </source>
</evidence>
<dbReference type="SUPFAM" id="SSF56784">
    <property type="entry name" value="HAD-like"/>
    <property type="match status" value="1"/>
</dbReference>
<evidence type="ECO:0000256" key="1">
    <source>
        <dbReference type="ARBA" id="ARBA00001946"/>
    </source>
</evidence>
<evidence type="ECO:0000256" key="7">
    <source>
        <dbReference type="PIRSR" id="PIRSR006118-2"/>
    </source>
</evidence>
<sequence length="172" mass="19120">MILKTFKDIEVVFLDVDGVLTDGNILVPESGEQLRTFNVKDGYAMQMAMKKGLELIVITGGRSIGVKKRLEGLGIKDVHMNVSDKLSLMLNIVKERGLDLEKCMFVGDDVPDYWCMVRVGIAACPRDAVEDIKEVSDYISPYIGGKGVVRDVLEKCLKLKGLWPLIDQTQSI</sequence>
<keyword evidence="6 7" id="KW-0460">Magnesium</keyword>
<protein>
    <submittedName>
        <fullName evidence="8">HAD hydrolase family protein</fullName>
    </submittedName>
</protein>
<evidence type="ECO:0000256" key="4">
    <source>
        <dbReference type="ARBA" id="ARBA00022723"/>
    </source>
</evidence>
<reference evidence="8" key="2">
    <citation type="submission" date="2021-04" db="EMBL/GenBank/DDBJ databases">
        <authorList>
            <person name="Gilroy R."/>
        </authorList>
    </citation>
    <scope>NUCLEOTIDE SEQUENCE</scope>
    <source>
        <strain evidence="8">1719</strain>
    </source>
</reference>
<dbReference type="EMBL" id="DXEZ01000163">
    <property type="protein sequence ID" value="HIX54545.1"/>
    <property type="molecule type" value="Genomic_DNA"/>
</dbReference>
<feature type="binding site" evidence="7">
    <location>
        <position position="108"/>
    </location>
    <ligand>
        <name>Mg(2+)</name>
        <dbReference type="ChEBI" id="CHEBI:18420"/>
    </ligand>
</feature>
<dbReference type="SFLD" id="SFLDG01138">
    <property type="entry name" value="C1.6.2:_Deoxy-d-mannose-octulo"/>
    <property type="match status" value="1"/>
</dbReference>
<dbReference type="AlphaFoldDB" id="A0A9D1W8F1"/>
<comment type="similarity">
    <text evidence="2">Belongs to the KdsC family.</text>
</comment>
<dbReference type="PANTHER" id="PTHR21485">
    <property type="entry name" value="HAD SUPERFAMILY MEMBERS CMAS AND KDSC"/>
    <property type="match status" value="1"/>
</dbReference>
<keyword evidence="5 8" id="KW-0378">Hydrolase</keyword>
<evidence type="ECO:0000256" key="5">
    <source>
        <dbReference type="ARBA" id="ARBA00022801"/>
    </source>
</evidence>
<feature type="binding site" evidence="7">
    <location>
        <position position="17"/>
    </location>
    <ligand>
        <name>substrate</name>
    </ligand>
</feature>
<dbReference type="InterPro" id="IPR023214">
    <property type="entry name" value="HAD_sf"/>
</dbReference>